<evidence type="ECO:0000313" key="3">
    <source>
        <dbReference type="Proteomes" id="UP000094023"/>
    </source>
</evidence>
<reference evidence="2 3" key="1">
    <citation type="submission" date="2016-04" db="EMBL/GenBank/DDBJ databases">
        <title>ATOL: Assembling a taxonomically balanced genome-scale reconstruction of the evolutionary history of the Enterobacteriaceae.</title>
        <authorList>
            <person name="Plunkett G.III."/>
            <person name="Neeno-Eckwall E.C."/>
            <person name="Glasner J.D."/>
            <person name="Perna N.T."/>
        </authorList>
    </citation>
    <scope>NUCLEOTIDE SEQUENCE [LARGE SCALE GENOMIC DNA]</scope>
    <source>
        <strain evidence="2 3">ATCC 19692</strain>
    </source>
</reference>
<comment type="caution">
    <text evidence="2">The sequence shown here is derived from an EMBL/GenBank/DDBJ whole genome shotgun (WGS) entry which is preliminary data.</text>
</comment>
<protein>
    <recommendedName>
        <fullName evidence="4">Inner membrane protein</fullName>
    </recommendedName>
</protein>
<evidence type="ECO:0000256" key="1">
    <source>
        <dbReference type="SAM" id="Phobius"/>
    </source>
</evidence>
<feature type="transmembrane region" description="Helical" evidence="1">
    <location>
        <begin position="12"/>
        <end position="32"/>
    </location>
</feature>
<proteinExistence type="predicted"/>
<dbReference type="Proteomes" id="UP000094023">
    <property type="component" value="Unassembled WGS sequence"/>
</dbReference>
<feature type="transmembrane region" description="Helical" evidence="1">
    <location>
        <begin position="38"/>
        <end position="55"/>
    </location>
</feature>
<gene>
    <name evidence="2" type="ORF">M983_0800</name>
</gene>
<sequence length="135" mass="16402">MILWKTHLTVSWFTQLFSTLFYVTFEIALLLFPWSPNFIYIWVPSLFLLIIGWYFSQRNINRIKGDLILLNDNRVQWKLHEWRLAKRPWISRFGARLTLESALNNKQITLWVAFDSMAENDWRNFSQLLMQYPDI</sequence>
<evidence type="ECO:0000313" key="2">
    <source>
        <dbReference type="EMBL" id="OAT34950.1"/>
    </source>
</evidence>
<name>A0A198GDG1_9GAMM</name>
<dbReference type="EMBL" id="LXEN01000036">
    <property type="protein sequence ID" value="OAT34950.1"/>
    <property type="molecule type" value="Genomic_DNA"/>
</dbReference>
<dbReference type="OrthoDB" id="7060796at2"/>
<organism evidence="2 3">
    <name type="scientific">Proteus myxofaciens ATCC 19692</name>
    <dbReference type="NCBI Taxonomy" id="1354337"/>
    <lineage>
        <taxon>Bacteria</taxon>
        <taxon>Pseudomonadati</taxon>
        <taxon>Pseudomonadota</taxon>
        <taxon>Gammaproteobacteria</taxon>
        <taxon>Enterobacterales</taxon>
        <taxon>Morganellaceae</taxon>
        <taxon>Proteus</taxon>
    </lineage>
</organism>
<dbReference type="RefSeq" id="WP_066747403.1">
    <property type="nucleotide sequence ID" value="NZ_LXEN01000036.1"/>
</dbReference>
<dbReference type="InterPro" id="IPR009883">
    <property type="entry name" value="YgfX"/>
</dbReference>
<keyword evidence="1" id="KW-0812">Transmembrane</keyword>
<keyword evidence="1" id="KW-0472">Membrane</keyword>
<keyword evidence="1" id="KW-1133">Transmembrane helix</keyword>
<keyword evidence="3" id="KW-1185">Reference proteome</keyword>
<evidence type="ECO:0008006" key="4">
    <source>
        <dbReference type="Google" id="ProtNLM"/>
    </source>
</evidence>
<dbReference type="AlphaFoldDB" id="A0A198GDG1"/>
<dbReference type="Pfam" id="PF07254">
    <property type="entry name" value="Cpta_toxin"/>
    <property type="match status" value="1"/>
</dbReference>
<accession>A0A198GDG1</accession>